<sequence>MQDDLRNCRTNFQVKAAHTIFWDLSVRTFLCDAHSHPSLFSPSVKRLKPNLLSRTSYEESRRRDFRSYRNNVAGEKNLLCGKPHANQRSRGRKPYLTRTATKRKALPPLN</sequence>
<reference evidence="2 3" key="1">
    <citation type="journal article" date="2016" name="Sci. Rep.">
        <title>The Dendrobium catenatum Lindl. genome sequence provides insights into polysaccharide synthase, floral development and adaptive evolution.</title>
        <authorList>
            <person name="Zhang G.Q."/>
            <person name="Xu Q."/>
            <person name="Bian C."/>
            <person name="Tsai W.C."/>
            <person name="Yeh C.M."/>
            <person name="Liu K.W."/>
            <person name="Yoshida K."/>
            <person name="Zhang L.S."/>
            <person name="Chang S.B."/>
            <person name="Chen F."/>
            <person name="Shi Y."/>
            <person name="Su Y.Y."/>
            <person name="Zhang Y.Q."/>
            <person name="Chen L.J."/>
            <person name="Yin Y."/>
            <person name="Lin M."/>
            <person name="Huang H."/>
            <person name="Deng H."/>
            <person name="Wang Z.W."/>
            <person name="Zhu S.L."/>
            <person name="Zhao X."/>
            <person name="Deng C."/>
            <person name="Niu S.C."/>
            <person name="Huang J."/>
            <person name="Wang M."/>
            <person name="Liu G.H."/>
            <person name="Yang H.J."/>
            <person name="Xiao X.J."/>
            <person name="Hsiao Y.Y."/>
            <person name="Wu W.L."/>
            <person name="Chen Y.Y."/>
            <person name="Mitsuda N."/>
            <person name="Ohme-Takagi M."/>
            <person name="Luo Y.B."/>
            <person name="Van de Peer Y."/>
            <person name="Liu Z.J."/>
        </authorList>
    </citation>
    <scope>NUCLEOTIDE SEQUENCE [LARGE SCALE GENOMIC DNA]</scope>
    <source>
        <tissue evidence="2">The whole plant</tissue>
    </source>
</reference>
<name>A0A2I0WZI5_9ASPA</name>
<dbReference type="AlphaFoldDB" id="A0A2I0WZI5"/>
<evidence type="ECO:0000256" key="1">
    <source>
        <dbReference type="SAM" id="MobiDB-lite"/>
    </source>
</evidence>
<dbReference type="EMBL" id="KZ502286">
    <property type="protein sequence ID" value="PKU81063.1"/>
    <property type="molecule type" value="Genomic_DNA"/>
</dbReference>
<protein>
    <submittedName>
        <fullName evidence="2">Uncharacterized protein</fullName>
    </submittedName>
</protein>
<dbReference type="Proteomes" id="UP000233837">
    <property type="component" value="Unassembled WGS sequence"/>
</dbReference>
<organism evidence="2 3">
    <name type="scientific">Dendrobium catenatum</name>
    <dbReference type="NCBI Taxonomy" id="906689"/>
    <lineage>
        <taxon>Eukaryota</taxon>
        <taxon>Viridiplantae</taxon>
        <taxon>Streptophyta</taxon>
        <taxon>Embryophyta</taxon>
        <taxon>Tracheophyta</taxon>
        <taxon>Spermatophyta</taxon>
        <taxon>Magnoliopsida</taxon>
        <taxon>Liliopsida</taxon>
        <taxon>Asparagales</taxon>
        <taxon>Orchidaceae</taxon>
        <taxon>Epidendroideae</taxon>
        <taxon>Malaxideae</taxon>
        <taxon>Dendrobiinae</taxon>
        <taxon>Dendrobium</taxon>
    </lineage>
</organism>
<accession>A0A2I0WZI5</accession>
<gene>
    <name evidence="2" type="ORF">MA16_Dca017438</name>
</gene>
<keyword evidence="3" id="KW-1185">Reference proteome</keyword>
<proteinExistence type="predicted"/>
<reference evidence="2 3" key="2">
    <citation type="journal article" date="2017" name="Nature">
        <title>The Apostasia genome and the evolution of orchids.</title>
        <authorList>
            <person name="Zhang G.Q."/>
            <person name="Liu K.W."/>
            <person name="Li Z."/>
            <person name="Lohaus R."/>
            <person name="Hsiao Y.Y."/>
            <person name="Niu S.C."/>
            <person name="Wang J.Y."/>
            <person name="Lin Y.C."/>
            <person name="Xu Q."/>
            <person name="Chen L.J."/>
            <person name="Yoshida K."/>
            <person name="Fujiwara S."/>
            <person name="Wang Z.W."/>
            <person name="Zhang Y.Q."/>
            <person name="Mitsuda N."/>
            <person name="Wang M."/>
            <person name="Liu G.H."/>
            <person name="Pecoraro L."/>
            <person name="Huang H.X."/>
            <person name="Xiao X.J."/>
            <person name="Lin M."/>
            <person name="Wu X.Y."/>
            <person name="Wu W.L."/>
            <person name="Chen Y.Y."/>
            <person name="Chang S.B."/>
            <person name="Sakamoto S."/>
            <person name="Ohme-Takagi M."/>
            <person name="Yagi M."/>
            <person name="Zeng S.J."/>
            <person name="Shen C.Y."/>
            <person name="Yeh C.M."/>
            <person name="Luo Y.B."/>
            <person name="Tsai W.C."/>
            <person name="Van de Peer Y."/>
            <person name="Liu Z.J."/>
        </authorList>
    </citation>
    <scope>NUCLEOTIDE SEQUENCE [LARGE SCALE GENOMIC DNA]</scope>
    <source>
        <tissue evidence="2">The whole plant</tissue>
    </source>
</reference>
<evidence type="ECO:0000313" key="2">
    <source>
        <dbReference type="EMBL" id="PKU81063.1"/>
    </source>
</evidence>
<feature type="compositionally biased region" description="Basic residues" evidence="1">
    <location>
        <begin position="85"/>
        <end position="110"/>
    </location>
</feature>
<feature type="region of interest" description="Disordered" evidence="1">
    <location>
        <begin position="76"/>
        <end position="110"/>
    </location>
</feature>
<evidence type="ECO:0000313" key="3">
    <source>
        <dbReference type="Proteomes" id="UP000233837"/>
    </source>
</evidence>